<dbReference type="EMBL" id="BAABCJ010000002">
    <property type="protein sequence ID" value="GAA3702326.1"/>
    <property type="molecule type" value="Genomic_DNA"/>
</dbReference>
<feature type="domain" description="Cation efflux protein transmembrane" evidence="7">
    <location>
        <begin position="30"/>
        <end position="229"/>
    </location>
</feature>
<evidence type="ECO:0000256" key="4">
    <source>
        <dbReference type="ARBA" id="ARBA00022989"/>
    </source>
</evidence>
<keyword evidence="9" id="KW-1185">Reference proteome</keyword>
<evidence type="ECO:0000256" key="5">
    <source>
        <dbReference type="ARBA" id="ARBA00023136"/>
    </source>
</evidence>
<feature type="transmembrane region" description="Helical" evidence="6">
    <location>
        <begin position="95"/>
        <end position="117"/>
    </location>
</feature>
<accession>A0ABP7DC69</accession>
<name>A0ABP7DC69_9MICC</name>
<evidence type="ECO:0000256" key="6">
    <source>
        <dbReference type="SAM" id="Phobius"/>
    </source>
</evidence>
<feature type="transmembrane region" description="Helical" evidence="6">
    <location>
        <begin position="25"/>
        <end position="46"/>
    </location>
</feature>
<dbReference type="RefSeq" id="WP_344882311.1">
    <property type="nucleotide sequence ID" value="NZ_BAABCJ010000002.1"/>
</dbReference>
<dbReference type="InterPro" id="IPR058533">
    <property type="entry name" value="Cation_efflux_TM"/>
</dbReference>
<dbReference type="Proteomes" id="UP001501536">
    <property type="component" value="Unassembled WGS sequence"/>
</dbReference>
<gene>
    <name evidence="8" type="ORF">GCM10022377_14960</name>
</gene>
<dbReference type="SUPFAM" id="SSF161111">
    <property type="entry name" value="Cation efflux protein transmembrane domain-like"/>
    <property type="match status" value="1"/>
</dbReference>
<keyword evidence="4 6" id="KW-1133">Transmembrane helix</keyword>
<reference evidence="9" key="1">
    <citation type="journal article" date="2019" name="Int. J. Syst. Evol. Microbiol.">
        <title>The Global Catalogue of Microorganisms (GCM) 10K type strain sequencing project: providing services to taxonomists for standard genome sequencing and annotation.</title>
        <authorList>
            <consortium name="The Broad Institute Genomics Platform"/>
            <consortium name="The Broad Institute Genome Sequencing Center for Infectious Disease"/>
            <person name="Wu L."/>
            <person name="Ma J."/>
        </authorList>
    </citation>
    <scope>NUCLEOTIDE SEQUENCE [LARGE SCALE GENOMIC DNA]</scope>
    <source>
        <strain evidence="9">JCM 16961</strain>
    </source>
</reference>
<keyword evidence="5 6" id="KW-0472">Membrane</keyword>
<feature type="transmembrane region" description="Helical" evidence="6">
    <location>
        <begin position="58"/>
        <end position="74"/>
    </location>
</feature>
<comment type="caution">
    <text evidence="8">The sequence shown here is derived from an EMBL/GenBank/DDBJ whole genome shotgun (WGS) entry which is preliminary data.</text>
</comment>
<evidence type="ECO:0000313" key="9">
    <source>
        <dbReference type="Proteomes" id="UP001501536"/>
    </source>
</evidence>
<evidence type="ECO:0000256" key="2">
    <source>
        <dbReference type="ARBA" id="ARBA00022448"/>
    </source>
</evidence>
<evidence type="ECO:0000256" key="3">
    <source>
        <dbReference type="ARBA" id="ARBA00022692"/>
    </source>
</evidence>
<keyword evidence="3 6" id="KW-0812">Transmembrane</keyword>
<sequence>MSALTGQQHQLPEEVRHQLHRAVKLEWITLAYLVFTLTLVASVMGNSQAMKTAWVEDLLSAVPQIAFLVALVYTRHKRKPKHPYGYHRAMGAGHLVSGVTLACVGSLLAYESVAGLIKGEHPTIGTIAILGHTVWLGWLMIGAMSLIVVPAVILGRLKIKAAAPLHNKLLYADADMAKADWTTNVASIVGVLGVGVGLWWMDYAAALLISVGILRDGVRNTRNALLGLLDARATTYDDKKPDPLIEEVTTTVKDLAWVSDAAARIRDMGMVFHVEVFVVPRGDEIHLDEVEEILGRVEELDWKSYDVVVAPVRELPEHLLPESRQPAG</sequence>
<dbReference type="Gene3D" id="1.20.1510.10">
    <property type="entry name" value="Cation efflux protein transmembrane domain"/>
    <property type="match status" value="1"/>
</dbReference>
<comment type="subcellular location">
    <subcellularLocation>
        <location evidence="1">Membrane</location>
        <topology evidence="1">Multi-pass membrane protein</topology>
    </subcellularLocation>
</comment>
<dbReference type="PANTHER" id="PTHR43840:SF15">
    <property type="entry name" value="MITOCHONDRIAL METAL TRANSPORTER 1-RELATED"/>
    <property type="match status" value="1"/>
</dbReference>
<dbReference type="Pfam" id="PF01545">
    <property type="entry name" value="Cation_efflux"/>
    <property type="match status" value="1"/>
</dbReference>
<evidence type="ECO:0000259" key="7">
    <source>
        <dbReference type="Pfam" id="PF01545"/>
    </source>
</evidence>
<dbReference type="InterPro" id="IPR027469">
    <property type="entry name" value="Cation_efflux_TMD_sf"/>
</dbReference>
<organism evidence="8 9">
    <name type="scientific">Zhihengliuella alba</name>
    <dbReference type="NCBI Taxonomy" id="547018"/>
    <lineage>
        <taxon>Bacteria</taxon>
        <taxon>Bacillati</taxon>
        <taxon>Actinomycetota</taxon>
        <taxon>Actinomycetes</taxon>
        <taxon>Micrococcales</taxon>
        <taxon>Micrococcaceae</taxon>
        <taxon>Zhihengliuella</taxon>
    </lineage>
</organism>
<proteinExistence type="predicted"/>
<feature type="transmembrane region" description="Helical" evidence="6">
    <location>
        <begin position="129"/>
        <end position="154"/>
    </location>
</feature>
<keyword evidence="2" id="KW-0813">Transport</keyword>
<evidence type="ECO:0000256" key="1">
    <source>
        <dbReference type="ARBA" id="ARBA00004141"/>
    </source>
</evidence>
<evidence type="ECO:0000313" key="8">
    <source>
        <dbReference type="EMBL" id="GAA3702326.1"/>
    </source>
</evidence>
<dbReference type="PANTHER" id="PTHR43840">
    <property type="entry name" value="MITOCHONDRIAL METAL TRANSPORTER 1-RELATED"/>
    <property type="match status" value="1"/>
</dbReference>
<dbReference type="InterPro" id="IPR050291">
    <property type="entry name" value="CDF_Transporter"/>
</dbReference>
<protein>
    <submittedName>
        <fullName evidence="8">Cation transporter</fullName>
    </submittedName>
</protein>